<dbReference type="InterPro" id="IPR050678">
    <property type="entry name" value="DNA_Partitioning_ATPase"/>
</dbReference>
<dbReference type="InterPro" id="IPR027417">
    <property type="entry name" value="P-loop_NTPase"/>
</dbReference>
<dbReference type="Proteomes" id="UP000216852">
    <property type="component" value="Unassembled WGS sequence"/>
</dbReference>
<dbReference type="InterPro" id="IPR025669">
    <property type="entry name" value="AAA_dom"/>
</dbReference>
<evidence type="ECO:0000313" key="3">
    <source>
        <dbReference type="Proteomes" id="UP000216852"/>
    </source>
</evidence>
<dbReference type="SUPFAM" id="SSF52540">
    <property type="entry name" value="P-loop containing nucleoside triphosphate hydrolases"/>
    <property type="match status" value="1"/>
</dbReference>
<sequence>MNKPIVITMTNHKGGVGKTTTASFAAFYLQKRGYKVLVVDMDMQGQARIYLADDPTTMDYSSLKNGDMVINQAREGIDLIQFGNNAIDLQYAGKTFVAFRKYLKGLDYDFIIVDNPPAYDTNSVMGTGLSDYVVIVSQTQRLSLESIERQLDSIEVAQKKGGSHTKLIGILQTLEDVRSKHDKKVIALAKKLYPEIMFNTVIQHRTKIKDMTYTGITDKLRADRKAIEQYDNFIEELLERIEVNG</sequence>
<name>A0ABX4GTE9_9BACI</name>
<evidence type="ECO:0000259" key="1">
    <source>
        <dbReference type="Pfam" id="PF13614"/>
    </source>
</evidence>
<dbReference type="PANTHER" id="PTHR13696">
    <property type="entry name" value="P-LOOP CONTAINING NUCLEOSIDE TRIPHOSPHATE HYDROLASE"/>
    <property type="match status" value="1"/>
</dbReference>
<reference evidence="2 3" key="1">
    <citation type="submission" date="2017-07" db="EMBL/GenBank/DDBJ databases">
        <title>Isolation and whole genome analysis of endospore-forming bacteria from heroin.</title>
        <authorList>
            <person name="Kalinowski J."/>
            <person name="Ahrens B."/>
            <person name="Al-Dilaimi A."/>
            <person name="Winkler A."/>
            <person name="Wibberg D."/>
            <person name="Schleenbecker U."/>
            <person name="Ruckert C."/>
            <person name="Wolfel R."/>
            <person name="Grass G."/>
        </authorList>
    </citation>
    <scope>NUCLEOTIDE SEQUENCE [LARGE SCALE GENOMIC DNA]</scope>
    <source>
        <strain evidence="2 3">7517-1</strain>
    </source>
</reference>
<dbReference type="Gene3D" id="3.40.50.300">
    <property type="entry name" value="P-loop containing nucleotide triphosphate hydrolases"/>
    <property type="match status" value="1"/>
</dbReference>
<keyword evidence="3" id="KW-1185">Reference proteome</keyword>
<accession>A0ABX4GTE9</accession>
<dbReference type="PANTHER" id="PTHR13696:SF52">
    <property type="entry name" value="PARA FAMILY PROTEIN CT_582"/>
    <property type="match status" value="1"/>
</dbReference>
<evidence type="ECO:0000313" key="2">
    <source>
        <dbReference type="EMBL" id="PAD98135.1"/>
    </source>
</evidence>
<feature type="domain" description="AAA" evidence="1">
    <location>
        <begin position="6"/>
        <end position="160"/>
    </location>
</feature>
<dbReference type="Pfam" id="PF13614">
    <property type="entry name" value="AAA_31"/>
    <property type="match status" value="1"/>
</dbReference>
<dbReference type="RefSeq" id="WP_095220824.1">
    <property type="nucleotide sequence ID" value="NZ_NPBJ01000044.1"/>
</dbReference>
<gene>
    <name evidence="2" type="ORF">CHH48_19000</name>
</gene>
<protein>
    <recommendedName>
        <fullName evidence="1">AAA domain-containing protein</fullName>
    </recommendedName>
</protein>
<dbReference type="CDD" id="cd02042">
    <property type="entry name" value="ParAB_family"/>
    <property type="match status" value="1"/>
</dbReference>
<dbReference type="EMBL" id="NPBJ01000044">
    <property type="protein sequence ID" value="PAD98135.1"/>
    <property type="molecule type" value="Genomic_DNA"/>
</dbReference>
<comment type="caution">
    <text evidence="2">The sequence shown here is derived from an EMBL/GenBank/DDBJ whole genome shotgun (WGS) entry which is preliminary data.</text>
</comment>
<organism evidence="2 3">
    <name type="scientific">Terribacillus saccharophilus</name>
    <dbReference type="NCBI Taxonomy" id="361277"/>
    <lineage>
        <taxon>Bacteria</taxon>
        <taxon>Bacillati</taxon>
        <taxon>Bacillota</taxon>
        <taxon>Bacilli</taxon>
        <taxon>Bacillales</taxon>
        <taxon>Bacillaceae</taxon>
        <taxon>Terribacillus</taxon>
    </lineage>
</organism>
<proteinExistence type="predicted"/>